<gene>
    <name evidence="3" type="ORF">DFH08DRAFT_788629</name>
</gene>
<keyword evidence="4" id="KW-1185">Reference proteome</keyword>
<reference evidence="3" key="1">
    <citation type="submission" date="2023-03" db="EMBL/GenBank/DDBJ databases">
        <title>Massive genome expansion in bonnet fungi (Mycena s.s.) driven by repeated elements and novel gene families across ecological guilds.</title>
        <authorList>
            <consortium name="Lawrence Berkeley National Laboratory"/>
            <person name="Harder C.B."/>
            <person name="Miyauchi S."/>
            <person name="Viragh M."/>
            <person name="Kuo A."/>
            <person name="Thoen E."/>
            <person name="Andreopoulos B."/>
            <person name="Lu D."/>
            <person name="Skrede I."/>
            <person name="Drula E."/>
            <person name="Henrissat B."/>
            <person name="Morin E."/>
            <person name="Kohler A."/>
            <person name="Barry K."/>
            <person name="LaButti K."/>
            <person name="Morin E."/>
            <person name="Salamov A."/>
            <person name="Lipzen A."/>
            <person name="Mereny Z."/>
            <person name="Hegedus B."/>
            <person name="Baldrian P."/>
            <person name="Stursova M."/>
            <person name="Weitz H."/>
            <person name="Taylor A."/>
            <person name="Grigoriev I.V."/>
            <person name="Nagy L.G."/>
            <person name="Martin F."/>
            <person name="Kauserud H."/>
        </authorList>
    </citation>
    <scope>NUCLEOTIDE SEQUENCE</scope>
    <source>
        <strain evidence="3">CBHHK002</strain>
    </source>
</reference>
<feature type="compositionally biased region" description="Polar residues" evidence="2">
    <location>
        <begin position="8"/>
        <end position="27"/>
    </location>
</feature>
<accession>A0AAD7EHB9</accession>
<evidence type="ECO:0000313" key="3">
    <source>
        <dbReference type="EMBL" id="KAJ7321598.1"/>
    </source>
</evidence>
<dbReference type="Proteomes" id="UP001218218">
    <property type="component" value="Unassembled WGS sequence"/>
</dbReference>
<comment type="caution">
    <text evidence="3">The sequence shown here is derived from an EMBL/GenBank/DDBJ whole genome shotgun (WGS) entry which is preliminary data.</text>
</comment>
<evidence type="ECO:0000256" key="2">
    <source>
        <dbReference type="SAM" id="MobiDB-lite"/>
    </source>
</evidence>
<dbReference type="AlphaFoldDB" id="A0AAD7EHB9"/>
<keyword evidence="1" id="KW-0175">Coiled coil</keyword>
<feature type="region of interest" description="Disordered" evidence="2">
    <location>
        <begin position="186"/>
        <end position="230"/>
    </location>
</feature>
<feature type="coiled-coil region" evidence="1">
    <location>
        <begin position="108"/>
        <end position="168"/>
    </location>
</feature>
<feature type="region of interest" description="Disordered" evidence="2">
    <location>
        <begin position="1"/>
        <end position="80"/>
    </location>
</feature>
<proteinExistence type="predicted"/>
<evidence type="ECO:0000256" key="1">
    <source>
        <dbReference type="SAM" id="Coils"/>
    </source>
</evidence>
<organism evidence="3 4">
    <name type="scientific">Mycena albidolilacea</name>
    <dbReference type="NCBI Taxonomy" id="1033008"/>
    <lineage>
        <taxon>Eukaryota</taxon>
        <taxon>Fungi</taxon>
        <taxon>Dikarya</taxon>
        <taxon>Basidiomycota</taxon>
        <taxon>Agaricomycotina</taxon>
        <taxon>Agaricomycetes</taxon>
        <taxon>Agaricomycetidae</taxon>
        <taxon>Agaricales</taxon>
        <taxon>Marasmiineae</taxon>
        <taxon>Mycenaceae</taxon>
        <taxon>Mycena</taxon>
    </lineage>
</organism>
<name>A0AAD7EHB9_9AGAR</name>
<evidence type="ECO:0000313" key="4">
    <source>
        <dbReference type="Proteomes" id="UP001218218"/>
    </source>
</evidence>
<sequence>MSDDSLDHSQSGDFSLVNTPTTDNNPTMEDDDWADLPALRDVSCSEDSSMDDSDAGSVSDLEDVAKTDDEPSISQPHRANTVPELVQLAQRPKSAAAAKHKLTAFWKVETAAEKAVRLENDARVYAERSEQARMREVEEKRKKMAKERVRANERMQRHRNRVREEKIANGWIPGQKRKRIHLADHDEVSTPDAALPELSRPRHQFKEDDRNNNKPCGRKQKLQNQKRDAKTTNWFHPLLWSQIRSAATRVPKPWKPRAILKELRKTNLKDFYRLTEQVIGRWIDGDARDRGKSKWKDSVLQNVERGKGNAPGGHTTRCGVLHPYPATRKKINAHLTSLRGAGVVLNLLSIRGIMVGHIQNDAPELFQQTMSDGSKFRCSESFARRYLRNTLGWSERRTTKAAQKLPANYEKILEEAFFRQAYVIRDYAVPAALRVSTDQTQIVYQQGTGSTWTQRGAKQVAAVGHEEKRAFTLVPSISASSVLLGMQGVFTGKKRVSYPSEAAARYDEAIALGYKMLASQTSTYWSNHNTMHHLVNEIIAPYFEH</sequence>
<dbReference type="EMBL" id="JARIHO010000050">
    <property type="protein sequence ID" value="KAJ7321598.1"/>
    <property type="molecule type" value="Genomic_DNA"/>
</dbReference>
<protein>
    <submittedName>
        <fullName evidence="3">Uncharacterized protein</fullName>
    </submittedName>
</protein>